<dbReference type="SMART" id="SM00332">
    <property type="entry name" value="PP2Cc"/>
    <property type="match status" value="1"/>
</dbReference>
<keyword evidence="5" id="KW-1185">Reference proteome</keyword>
<accession>A0A9X1NII1</accession>
<feature type="transmembrane region" description="Helical" evidence="2">
    <location>
        <begin position="376"/>
        <end position="397"/>
    </location>
</feature>
<dbReference type="PROSITE" id="PS51746">
    <property type="entry name" value="PPM_2"/>
    <property type="match status" value="1"/>
</dbReference>
<keyword evidence="2" id="KW-0472">Membrane</keyword>
<evidence type="ECO:0000313" key="4">
    <source>
        <dbReference type="EMBL" id="MCD5314685.1"/>
    </source>
</evidence>
<evidence type="ECO:0000313" key="5">
    <source>
        <dbReference type="Proteomes" id="UP001138997"/>
    </source>
</evidence>
<dbReference type="Pfam" id="PF13672">
    <property type="entry name" value="PP2C_2"/>
    <property type="match status" value="1"/>
</dbReference>
<dbReference type="CDD" id="cd00143">
    <property type="entry name" value="PP2Cc"/>
    <property type="match status" value="1"/>
</dbReference>
<reference evidence="4" key="1">
    <citation type="submission" date="2021-11" db="EMBL/GenBank/DDBJ databases">
        <title>Streptomyces corallinus and Kineosporia corallina sp. nov., two new coral-derived marine actinobacteria.</title>
        <authorList>
            <person name="Buangrab K."/>
            <person name="Sutthacheep M."/>
            <person name="Yeemin T."/>
            <person name="Harunari E."/>
            <person name="Igarashi Y."/>
            <person name="Sripreechasak P."/>
            <person name="Kanchanasin P."/>
            <person name="Tanasupawat S."/>
            <person name="Phongsopitanun W."/>
        </authorList>
    </citation>
    <scope>NUCLEOTIDE SEQUENCE</scope>
    <source>
        <strain evidence="4">JCM 31032</strain>
    </source>
</reference>
<dbReference type="Gene3D" id="3.60.40.10">
    <property type="entry name" value="PPM-type phosphatase domain"/>
    <property type="match status" value="1"/>
</dbReference>
<feature type="compositionally biased region" description="Basic and acidic residues" evidence="1">
    <location>
        <begin position="337"/>
        <end position="367"/>
    </location>
</feature>
<comment type="caution">
    <text evidence="4">The sequence shown here is derived from an EMBL/GenBank/DDBJ whole genome shotgun (WGS) entry which is preliminary data.</text>
</comment>
<feature type="compositionally biased region" description="Basic and acidic residues" evidence="1">
    <location>
        <begin position="290"/>
        <end position="299"/>
    </location>
</feature>
<evidence type="ECO:0000256" key="2">
    <source>
        <dbReference type="SAM" id="Phobius"/>
    </source>
</evidence>
<proteinExistence type="predicted"/>
<name>A0A9X1NII1_9ACTN</name>
<feature type="compositionally biased region" description="Basic and acidic residues" evidence="1">
    <location>
        <begin position="459"/>
        <end position="478"/>
    </location>
</feature>
<feature type="domain" description="PPM-type phosphatase" evidence="3">
    <location>
        <begin position="6"/>
        <end position="241"/>
    </location>
</feature>
<keyword evidence="2" id="KW-0812">Transmembrane</keyword>
<dbReference type="InterPro" id="IPR036457">
    <property type="entry name" value="PPM-type-like_dom_sf"/>
</dbReference>
<dbReference type="EMBL" id="JAJOMB010000017">
    <property type="protein sequence ID" value="MCD5314685.1"/>
    <property type="molecule type" value="Genomic_DNA"/>
</dbReference>
<dbReference type="AlphaFoldDB" id="A0A9X1NII1"/>
<feature type="region of interest" description="Disordered" evidence="1">
    <location>
        <begin position="434"/>
        <end position="546"/>
    </location>
</feature>
<gene>
    <name evidence="4" type="ORF">LR394_27650</name>
</gene>
<dbReference type="SUPFAM" id="SSF81606">
    <property type="entry name" value="PP2C-like"/>
    <property type="match status" value="1"/>
</dbReference>
<evidence type="ECO:0000256" key="1">
    <source>
        <dbReference type="SAM" id="MobiDB-lite"/>
    </source>
</evidence>
<dbReference type="Proteomes" id="UP001138997">
    <property type="component" value="Unassembled WGS sequence"/>
</dbReference>
<feature type="region of interest" description="Disordered" evidence="1">
    <location>
        <begin position="285"/>
        <end position="370"/>
    </location>
</feature>
<sequence length="546" mass="57839">MAIALRYAARSDVGLVRSNNQDSGYAGPDLLIIADGMGGHAGGDIASSMAIGEMAPLNDMQHDAGEAALDELLESLRHVQRELEQRVAQEPALSGMGTTVTALLRVGSTRLGLAHIGDSRAYVLSNGRLDQITRDHTFVQRLVDDGRITLAEAEQHPQRSVLMRVLSDVMDDVDPDLSMIEARIGDRYLLCSDGLSGVVSFETIEETLAFGKDPASTCDQLVQLALRSGAPDNVTCIVADVVDPVSSPVSIEPVVVGAASLHPQPRIGFGGSAAERAAELTSTAPIPVVRDYDNRDHPGEQLYDDQYTDRYEDGYQQQPYQDEYRDGYPNQYDDQFDDRYEDGSSRQEEPPPGRRRGGHDQGDEGKGGKSRRGLRLGLFGLVLVLVLAGGAFGAYRWSQGQYFVGAEAGAVAIFKGLPQSVGPLDLKSIATRAPDVPLDGLSDESRSKVESGITAENEAAARSKVDDLRTEVQCREAAEQAAQTPTVEPTGSAGPTVEPTEGAGNGGNAGNAAQTNSTDTPTQSVGPTTPSTSPGGETSPDCGGTN</sequence>
<dbReference type="InterPro" id="IPR001932">
    <property type="entry name" value="PPM-type_phosphatase-like_dom"/>
</dbReference>
<protein>
    <submittedName>
        <fullName evidence="4">Protein phosphatase 2C domain-containing protein</fullName>
    </submittedName>
</protein>
<feature type="compositionally biased region" description="Low complexity" evidence="1">
    <location>
        <begin position="520"/>
        <end position="540"/>
    </location>
</feature>
<keyword evidence="2" id="KW-1133">Transmembrane helix</keyword>
<organism evidence="4 5">
    <name type="scientific">Kineosporia babensis</name>
    <dbReference type="NCBI Taxonomy" id="499548"/>
    <lineage>
        <taxon>Bacteria</taxon>
        <taxon>Bacillati</taxon>
        <taxon>Actinomycetota</taxon>
        <taxon>Actinomycetes</taxon>
        <taxon>Kineosporiales</taxon>
        <taxon>Kineosporiaceae</taxon>
        <taxon>Kineosporia</taxon>
    </lineage>
</organism>
<dbReference type="RefSeq" id="WP_231447425.1">
    <property type="nucleotide sequence ID" value="NZ_JAJOMB010000017.1"/>
</dbReference>
<evidence type="ECO:0000259" key="3">
    <source>
        <dbReference type="PROSITE" id="PS51746"/>
    </source>
</evidence>
<dbReference type="SMART" id="SM00331">
    <property type="entry name" value="PP2C_SIG"/>
    <property type="match status" value="1"/>
</dbReference>